<feature type="domain" description="STAS" evidence="1">
    <location>
        <begin position="1"/>
        <end position="109"/>
    </location>
</feature>
<dbReference type="RefSeq" id="WP_229891376.1">
    <property type="nucleotide sequence ID" value="NZ_BMTP01000011.1"/>
</dbReference>
<name>A0A918HZG0_9ACTN</name>
<sequence length="142" mass="15347">MTVTLQDGDLSVAVLPEEVDYDNARLVGAQCEFLVRHGCRTLVVDASRAKHLDSSAVSMLVLLHRIIEEHGGCLRIAGLDAYYRSVFRILGVDKVFSLFPTAQAAATEPSPAAGTRTRDQSHEAVSLRGQARALNAEDNTLA</sequence>
<dbReference type="Pfam" id="PF13466">
    <property type="entry name" value="STAS_2"/>
    <property type="match status" value="1"/>
</dbReference>
<dbReference type="GO" id="GO:0043856">
    <property type="term" value="F:anti-sigma factor antagonist activity"/>
    <property type="evidence" value="ECO:0007669"/>
    <property type="project" value="TreeGrafter"/>
</dbReference>
<dbReference type="PROSITE" id="PS50801">
    <property type="entry name" value="STAS"/>
    <property type="match status" value="1"/>
</dbReference>
<dbReference type="InterPro" id="IPR002645">
    <property type="entry name" value="STAS_dom"/>
</dbReference>
<proteinExistence type="predicted"/>
<protein>
    <recommendedName>
        <fullName evidence="1">STAS domain-containing protein</fullName>
    </recommendedName>
</protein>
<evidence type="ECO:0000313" key="3">
    <source>
        <dbReference type="Proteomes" id="UP000636661"/>
    </source>
</evidence>
<reference evidence="2" key="2">
    <citation type="submission" date="2020-09" db="EMBL/GenBank/DDBJ databases">
        <authorList>
            <person name="Sun Q."/>
            <person name="Ohkuma M."/>
        </authorList>
    </citation>
    <scope>NUCLEOTIDE SEQUENCE</scope>
    <source>
        <strain evidence="2">JCM 4391</strain>
    </source>
</reference>
<dbReference type="PANTHER" id="PTHR33495">
    <property type="entry name" value="ANTI-SIGMA FACTOR ANTAGONIST TM_1081-RELATED-RELATED"/>
    <property type="match status" value="1"/>
</dbReference>
<dbReference type="SUPFAM" id="SSF52091">
    <property type="entry name" value="SpoIIaa-like"/>
    <property type="match status" value="1"/>
</dbReference>
<dbReference type="Gene3D" id="3.30.750.24">
    <property type="entry name" value="STAS domain"/>
    <property type="match status" value="1"/>
</dbReference>
<accession>A0A918HZG0</accession>
<gene>
    <name evidence="2" type="ORF">GCM10010274_43250</name>
</gene>
<organism evidence="2 3">
    <name type="scientific">Streptomyces lavendofoliae</name>
    <dbReference type="NCBI Taxonomy" id="67314"/>
    <lineage>
        <taxon>Bacteria</taxon>
        <taxon>Bacillati</taxon>
        <taxon>Actinomycetota</taxon>
        <taxon>Actinomycetes</taxon>
        <taxon>Kitasatosporales</taxon>
        <taxon>Streptomycetaceae</taxon>
        <taxon>Streptomyces</taxon>
    </lineage>
</organism>
<dbReference type="PANTHER" id="PTHR33495:SF2">
    <property type="entry name" value="ANTI-SIGMA FACTOR ANTAGONIST TM_1081-RELATED"/>
    <property type="match status" value="1"/>
</dbReference>
<dbReference type="InterPro" id="IPR036513">
    <property type="entry name" value="STAS_dom_sf"/>
</dbReference>
<dbReference type="EMBL" id="BMTP01000011">
    <property type="protein sequence ID" value="GGU49960.1"/>
    <property type="molecule type" value="Genomic_DNA"/>
</dbReference>
<evidence type="ECO:0000259" key="1">
    <source>
        <dbReference type="PROSITE" id="PS50801"/>
    </source>
</evidence>
<dbReference type="CDD" id="cd07043">
    <property type="entry name" value="STAS_anti-anti-sigma_factors"/>
    <property type="match status" value="1"/>
</dbReference>
<reference evidence="2" key="1">
    <citation type="journal article" date="2014" name="Int. J. Syst. Evol. Microbiol.">
        <title>Complete genome sequence of Corynebacterium casei LMG S-19264T (=DSM 44701T), isolated from a smear-ripened cheese.</title>
        <authorList>
            <consortium name="US DOE Joint Genome Institute (JGI-PGF)"/>
            <person name="Walter F."/>
            <person name="Albersmeier A."/>
            <person name="Kalinowski J."/>
            <person name="Ruckert C."/>
        </authorList>
    </citation>
    <scope>NUCLEOTIDE SEQUENCE</scope>
    <source>
        <strain evidence="2">JCM 4391</strain>
    </source>
</reference>
<dbReference type="AlphaFoldDB" id="A0A918HZG0"/>
<dbReference type="Proteomes" id="UP000636661">
    <property type="component" value="Unassembled WGS sequence"/>
</dbReference>
<keyword evidence="3" id="KW-1185">Reference proteome</keyword>
<comment type="caution">
    <text evidence="2">The sequence shown here is derived from an EMBL/GenBank/DDBJ whole genome shotgun (WGS) entry which is preliminary data.</text>
</comment>
<evidence type="ECO:0000313" key="2">
    <source>
        <dbReference type="EMBL" id="GGU49960.1"/>
    </source>
</evidence>
<dbReference type="InterPro" id="IPR058548">
    <property type="entry name" value="MlaB-like_STAS"/>
</dbReference>